<name>A0ABN1ZP97_9ACTN</name>
<keyword evidence="2" id="KW-1185">Reference proteome</keyword>
<sequence length="183" mass="19658">MGWEDELFALFDDLEDQASALYAAERDLEVADRSRAEYRQVTLSSRLMASVGDEVTLGILGVGSVTGTVERVAADWLLVSAGDHAGHHDWVVDRTAVVTVEGASDRAVPEVAWSPLTRLGLGSALRRIADAGEPCLLHLRDGSRHDGVLGRVGADFCELVEGERRRTVLIAFSAFAAARSGAR</sequence>
<evidence type="ECO:0000313" key="2">
    <source>
        <dbReference type="Proteomes" id="UP001500842"/>
    </source>
</evidence>
<evidence type="ECO:0000313" key="1">
    <source>
        <dbReference type="EMBL" id="GAA1501787.1"/>
    </source>
</evidence>
<dbReference type="RefSeq" id="WP_141003510.1">
    <property type="nucleotide sequence ID" value="NZ_BAAAOR010000002.1"/>
</dbReference>
<comment type="caution">
    <text evidence="1">The sequence shown here is derived from an EMBL/GenBank/DDBJ whole genome shotgun (WGS) entry which is preliminary data.</text>
</comment>
<dbReference type="EMBL" id="BAAAOR010000002">
    <property type="protein sequence ID" value="GAA1501787.1"/>
    <property type="molecule type" value="Genomic_DNA"/>
</dbReference>
<organism evidence="1 2">
    <name type="scientific">Nocardioides humi</name>
    <dbReference type="NCBI Taxonomy" id="449461"/>
    <lineage>
        <taxon>Bacteria</taxon>
        <taxon>Bacillati</taxon>
        <taxon>Actinomycetota</taxon>
        <taxon>Actinomycetes</taxon>
        <taxon>Propionibacteriales</taxon>
        <taxon>Nocardioidaceae</taxon>
        <taxon>Nocardioides</taxon>
    </lineage>
</organism>
<protein>
    <submittedName>
        <fullName evidence="1">Uncharacterized protein</fullName>
    </submittedName>
</protein>
<reference evidence="1 2" key="1">
    <citation type="journal article" date="2019" name="Int. J. Syst. Evol. Microbiol.">
        <title>The Global Catalogue of Microorganisms (GCM) 10K type strain sequencing project: providing services to taxonomists for standard genome sequencing and annotation.</title>
        <authorList>
            <consortium name="The Broad Institute Genomics Platform"/>
            <consortium name="The Broad Institute Genome Sequencing Center for Infectious Disease"/>
            <person name="Wu L."/>
            <person name="Ma J."/>
        </authorList>
    </citation>
    <scope>NUCLEOTIDE SEQUENCE [LARGE SCALE GENOMIC DNA]</scope>
    <source>
        <strain evidence="1 2">JCM 14942</strain>
    </source>
</reference>
<gene>
    <name evidence="1" type="ORF">GCM10009788_00760</name>
</gene>
<accession>A0ABN1ZP97</accession>
<dbReference type="Proteomes" id="UP001500842">
    <property type="component" value="Unassembled WGS sequence"/>
</dbReference>
<proteinExistence type="predicted"/>